<dbReference type="GO" id="GO:0060271">
    <property type="term" value="P:cilium assembly"/>
    <property type="evidence" value="ECO:0007669"/>
    <property type="project" value="TreeGrafter"/>
</dbReference>
<accession>A0A663N8M6</accession>
<keyword evidence="3" id="KW-1185">Reference proteome</keyword>
<organism evidence="2 3">
    <name type="scientific">Athene cunicularia</name>
    <name type="common">Burrowing owl</name>
    <name type="synonym">Speotyto cunicularia</name>
    <dbReference type="NCBI Taxonomy" id="194338"/>
    <lineage>
        <taxon>Eukaryota</taxon>
        <taxon>Metazoa</taxon>
        <taxon>Chordata</taxon>
        <taxon>Craniata</taxon>
        <taxon>Vertebrata</taxon>
        <taxon>Euteleostomi</taxon>
        <taxon>Archelosauria</taxon>
        <taxon>Archosauria</taxon>
        <taxon>Dinosauria</taxon>
        <taxon>Saurischia</taxon>
        <taxon>Theropoda</taxon>
        <taxon>Coelurosauria</taxon>
        <taxon>Aves</taxon>
        <taxon>Neognathae</taxon>
        <taxon>Neoaves</taxon>
        <taxon>Telluraves</taxon>
        <taxon>Strigiformes</taxon>
        <taxon>Strigidae</taxon>
        <taxon>Athene</taxon>
    </lineage>
</organism>
<sequence>MSVPVSESTTTPEILPPDMYLNLRLPTEVNETPLPSFLSHASGLSEHEYISVIDIEDKDILNNLPVIPESAEEIATAQQNEQFEIPSTEKLHHMAASVINAVPPKALQKKDDLKNVSSPVQKEDKELPSARDSVTWNVIHEDDRTTPSSGLPSKVIGKNYFSAKQQEMYMRLQTLQNITENMEEDFRNTKLLVKIIEDFEMAANSDLGTRPSFSEDDRIIGDEHYLRGLIFEDITDDEKDRLNLEYPVPSYTALEVSSPASSASASNFRNGIKSSSGIILNAFNALILS</sequence>
<evidence type="ECO:0008006" key="4">
    <source>
        <dbReference type="Google" id="ProtNLM"/>
    </source>
</evidence>
<reference evidence="2" key="2">
    <citation type="submission" date="2025-09" db="UniProtKB">
        <authorList>
            <consortium name="Ensembl"/>
        </authorList>
    </citation>
    <scope>IDENTIFICATION</scope>
</reference>
<dbReference type="PANTHER" id="PTHR14492:SF4">
    <property type="entry name" value="CILIOGENESIS AND PLANAR POLARITY EFFECTOR 1"/>
    <property type="match status" value="1"/>
</dbReference>
<feature type="region of interest" description="Disordered" evidence="1">
    <location>
        <begin position="109"/>
        <end position="129"/>
    </location>
</feature>
<name>A0A663N8M6_ATHCN</name>
<protein>
    <recommendedName>
        <fullName evidence="4">Ciliogenesis and planar polarity effector 1</fullName>
    </recommendedName>
</protein>
<dbReference type="Ensembl" id="ENSACUT00000021248.1">
    <property type="protein sequence ID" value="ENSACUP00000019923.1"/>
    <property type="gene ID" value="ENSACUG00000013323.1"/>
</dbReference>
<dbReference type="PANTHER" id="PTHR14492">
    <property type="entry name" value="JBTS17"/>
    <property type="match status" value="1"/>
</dbReference>
<evidence type="ECO:0000256" key="1">
    <source>
        <dbReference type="SAM" id="MobiDB-lite"/>
    </source>
</evidence>
<reference evidence="2" key="1">
    <citation type="submission" date="2025-08" db="UniProtKB">
        <authorList>
            <consortium name="Ensembl"/>
        </authorList>
    </citation>
    <scope>IDENTIFICATION</scope>
</reference>
<dbReference type="AlphaFoldDB" id="A0A663N8M6"/>
<dbReference type="GO" id="GO:0035869">
    <property type="term" value="C:ciliary transition zone"/>
    <property type="evidence" value="ECO:0007669"/>
    <property type="project" value="TreeGrafter"/>
</dbReference>
<dbReference type="InterPro" id="IPR028236">
    <property type="entry name" value="CPLANE1"/>
</dbReference>
<evidence type="ECO:0000313" key="2">
    <source>
        <dbReference type="Ensembl" id="ENSACUP00000019923.1"/>
    </source>
</evidence>
<proteinExistence type="predicted"/>
<evidence type="ECO:0000313" key="3">
    <source>
        <dbReference type="Proteomes" id="UP000472269"/>
    </source>
</evidence>
<dbReference type="Proteomes" id="UP000472269">
    <property type="component" value="Unplaced"/>
</dbReference>